<comment type="caution">
    <text evidence="2">The sequence shown here is derived from an EMBL/GenBank/DDBJ whole genome shotgun (WGS) entry which is preliminary data.</text>
</comment>
<dbReference type="AlphaFoldDB" id="A0A645F2L3"/>
<sequence>MSGLNKANSIDISVCIPAFNDEIAFSRCIESVCTQTLDNIEIIVSDDSHSDTIEQAVKKRNDTRIRYKRNFPSLGAPANWNAALKMSQGNIVTLLHQDDWYRTPDVLAIVCKIMQANDSDIAITGRALFHENHCIGEYRLPNNATERFLADFPIKSLVINRLGHPSVFFFKKKHLR</sequence>
<proteinExistence type="predicted"/>
<dbReference type="Pfam" id="PF00535">
    <property type="entry name" value="Glycos_transf_2"/>
    <property type="match status" value="1"/>
</dbReference>
<protein>
    <recommendedName>
        <fullName evidence="1">Glycosyltransferase 2-like domain-containing protein</fullName>
    </recommendedName>
</protein>
<dbReference type="CDD" id="cd00761">
    <property type="entry name" value="Glyco_tranf_GTA_type"/>
    <property type="match status" value="1"/>
</dbReference>
<dbReference type="InterPro" id="IPR029044">
    <property type="entry name" value="Nucleotide-diphossugar_trans"/>
</dbReference>
<gene>
    <name evidence="2" type="ORF">SDC9_155024</name>
</gene>
<dbReference type="Gene3D" id="3.90.550.10">
    <property type="entry name" value="Spore Coat Polysaccharide Biosynthesis Protein SpsA, Chain A"/>
    <property type="match status" value="1"/>
</dbReference>
<dbReference type="PANTHER" id="PTHR22916:SF3">
    <property type="entry name" value="UDP-GLCNAC:BETAGAL BETA-1,3-N-ACETYLGLUCOSAMINYLTRANSFERASE-LIKE PROTEIN 1"/>
    <property type="match status" value="1"/>
</dbReference>
<dbReference type="InterPro" id="IPR001173">
    <property type="entry name" value="Glyco_trans_2-like"/>
</dbReference>
<evidence type="ECO:0000259" key="1">
    <source>
        <dbReference type="Pfam" id="PF00535"/>
    </source>
</evidence>
<reference evidence="2" key="1">
    <citation type="submission" date="2019-08" db="EMBL/GenBank/DDBJ databases">
        <authorList>
            <person name="Kucharzyk K."/>
            <person name="Murdoch R.W."/>
            <person name="Higgins S."/>
            <person name="Loffler F."/>
        </authorList>
    </citation>
    <scope>NUCLEOTIDE SEQUENCE</scope>
</reference>
<dbReference type="PANTHER" id="PTHR22916">
    <property type="entry name" value="GLYCOSYLTRANSFERASE"/>
    <property type="match status" value="1"/>
</dbReference>
<accession>A0A645F2L3</accession>
<evidence type="ECO:0000313" key="2">
    <source>
        <dbReference type="EMBL" id="MPN07752.1"/>
    </source>
</evidence>
<name>A0A645F2L3_9ZZZZ</name>
<organism evidence="2">
    <name type="scientific">bioreactor metagenome</name>
    <dbReference type="NCBI Taxonomy" id="1076179"/>
    <lineage>
        <taxon>unclassified sequences</taxon>
        <taxon>metagenomes</taxon>
        <taxon>ecological metagenomes</taxon>
    </lineage>
</organism>
<dbReference type="EMBL" id="VSSQ01053753">
    <property type="protein sequence ID" value="MPN07752.1"/>
    <property type="molecule type" value="Genomic_DNA"/>
</dbReference>
<feature type="domain" description="Glycosyltransferase 2-like" evidence="1">
    <location>
        <begin position="13"/>
        <end position="141"/>
    </location>
</feature>
<dbReference type="GO" id="GO:0016758">
    <property type="term" value="F:hexosyltransferase activity"/>
    <property type="evidence" value="ECO:0007669"/>
    <property type="project" value="UniProtKB-ARBA"/>
</dbReference>
<dbReference type="SUPFAM" id="SSF53448">
    <property type="entry name" value="Nucleotide-diphospho-sugar transferases"/>
    <property type="match status" value="1"/>
</dbReference>